<gene>
    <name evidence="2" type="ORF">FIBSPDRAFT_1041187</name>
</gene>
<dbReference type="PANTHER" id="PTHR23257">
    <property type="entry name" value="SERINE-THREONINE PROTEIN KINASE"/>
    <property type="match status" value="1"/>
</dbReference>
<dbReference type="InterPro" id="IPR001245">
    <property type="entry name" value="Ser-Thr/Tyr_kinase_cat_dom"/>
</dbReference>
<dbReference type="EMBL" id="KV417518">
    <property type="protein sequence ID" value="KZP25822.1"/>
    <property type="molecule type" value="Genomic_DNA"/>
</dbReference>
<dbReference type="InterPro" id="IPR011009">
    <property type="entry name" value="Kinase-like_dom_sf"/>
</dbReference>
<reference evidence="2 3" key="1">
    <citation type="journal article" date="2016" name="Mol. Biol. Evol.">
        <title>Comparative Genomics of Early-Diverging Mushroom-Forming Fungi Provides Insights into the Origins of Lignocellulose Decay Capabilities.</title>
        <authorList>
            <person name="Nagy L.G."/>
            <person name="Riley R."/>
            <person name="Tritt A."/>
            <person name="Adam C."/>
            <person name="Daum C."/>
            <person name="Floudas D."/>
            <person name="Sun H."/>
            <person name="Yadav J.S."/>
            <person name="Pangilinan J."/>
            <person name="Larsson K.H."/>
            <person name="Matsuura K."/>
            <person name="Barry K."/>
            <person name="Labutti K."/>
            <person name="Kuo R."/>
            <person name="Ohm R.A."/>
            <person name="Bhattacharya S.S."/>
            <person name="Shirouzu T."/>
            <person name="Yoshinaga Y."/>
            <person name="Martin F.M."/>
            <person name="Grigoriev I.V."/>
            <person name="Hibbett D.S."/>
        </authorList>
    </citation>
    <scope>NUCLEOTIDE SEQUENCE [LARGE SCALE GENOMIC DNA]</scope>
    <source>
        <strain evidence="2 3">CBS 109695</strain>
    </source>
</reference>
<proteinExistence type="predicted"/>
<dbReference type="PANTHER" id="PTHR23257:SF969">
    <property type="entry name" value="INTEGRIN-LINKED PROTEIN KINASE"/>
    <property type="match status" value="1"/>
</dbReference>
<accession>A0A166P871</accession>
<evidence type="ECO:0000313" key="3">
    <source>
        <dbReference type="Proteomes" id="UP000076532"/>
    </source>
</evidence>
<dbReference type="GO" id="GO:0007165">
    <property type="term" value="P:signal transduction"/>
    <property type="evidence" value="ECO:0007669"/>
    <property type="project" value="TreeGrafter"/>
</dbReference>
<dbReference type="AlphaFoldDB" id="A0A166P871"/>
<keyword evidence="3" id="KW-1185">Reference proteome</keyword>
<dbReference type="InterPro" id="IPR050167">
    <property type="entry name" value="Ser_Thr_protein_kinase"/>
</dbReference>
<dbReference type="GO" id="GO:0005737">
    <property type="term" value="C:cytoplasm"/>
    <property type="evidence" value="ECO:0007669"/>
    <property type="project" value="TreeGrafter"/>
</dbReference>
<dbReference type="InterPro" id="IPR000719">
    <property type="entry name" value="Prot_kinase_dom"/>
</dbReference>
<dbReference type="PRINTS" id="PR00109">
    <property type="entry name" value="TYRKINASE"/>
</dbReference>
<dbReference type="Pfam" id="PF07714">
    <property type="entry name" value="PK_Tyr_Ser-Thr"/>
    <property type="match status" value="1"/>
</dbReference>
<dbReference type="GO" id="GO:0005524">
    <property type="term" value="F:ATP binding"/>
    <property type="evidence" value="ECO:0007669"/>
    <property type="project" value="InterPro"/>
</dbReference>
<evidence type="ECO:0000259" key="1">
    <source>
        <dbReference type="PROSITE" id="PS50011"/>
    </source>
</evidence>
<dbReference type="PROSITE" id="PS50011">
    <property type="entry name" value="PROTEIN_KINASE_DOM"/>
    <property type="match status" value="1"/>
</dbReference>
<dbReference type="SUPFAM" id="SSF56112">
    <property type="entry name" value="Protein kinase-like (PK-like)"/>
    <property type="match status" value="1"/>
</dbReference>
<sequence>MSQPLQLEGRDLTDHVGLTLTKGMKIPLGGGESTDIYGGIWMDRGQPKSVAIKNYRLTLNAPEEIVEAVNRRLIRESNSWLDLCHPNVQQYYGHCSGLGLTVALISPYRPNGNIMQYMRNTPCSRGVCIKFIPEIANGLNYLHSKDIVHADLHCDNILIDDQGCALLTDFGRSKKIGVPGYCTALFAGSTRHMAPEFFPKESPGGGEVDQDTIFCMATDIYAFAMVCFQVSTGEIPFSNLRHDYHIIAALHKLHRPAAPTAVRDRIASPVWDTMCRCWVQDPKQRPSAEEVVKLLANVSAR</sequence>
<organism evidence="2 3">
    <name type="scientific">Athelia psychrophila</name>
    <dbReference type="NCBI Taxonomy" id="1759441"/>
    <lineage>
        <taxon>Eukaryota</taxon>
        <taxon>Fungi</taxon>
        <taxon>Dikarya</taxon>
        <taxon>Basidiomycota</taxon>
        <taxon>Agaricomycotina</taxon>
        <taxon>Agaricomycetes</taxon>
        <taxon>Agaricomycetidae</taxon>
        <taxon>Atheliales</taxon>
        <taxon>Atheliaceae</taxon>
        <taxon>Athelia</taxon>
    </lineage>
</organism>
<dbReference type="GO" id="GO:0004672">
    <property type="term" value="F:protein kinase activity"/>
    <property type="evidence" value="ECO:0007669"/>
    <property type="project" value="InterPro"/>
</dbReference>
<dbReference type="Proteomes" id="UP000076532">
    <property type="component" value="Unassembled WGS sequence"/>
</dbReference>
<dbReference type="STRING" id="436010.A0A166P871"/>
<dbReference type="Gene3D" id="1.10.510.10">
    <property type="entry name" value="Transferase(Phosphotransferase) domain 1"/>
    <property type="match status" value="1"/>
</dbReference>
<feature type="domain" description="Protein kinase" evidence="1">
    <location>
        <begin position="22"/>
        <end position="298"/>
    </location>
</feature>
<dbReference type="OrthoDB" id="4062651at2759"/>
<protein>
    <submittedName>
        <fullName evidence="2">Kinase-like protein</fullName>
    </submittedName>
</protein>
<name>A0A166P871_9AGAM</name>
<evidence type="ECO:0000313" key="2">
    <source>
        <dbReference type="EMBL" id="KZP25822.1"/>
    </source>
</evidence>